<feature type="domain" description="Transglutaminase-like" evidence="2">
    <location>
        <begin position="163"/>
        <end position="219"/>
    </location>
</feature>
<dbReference type="Pfam" id="PF01841">
    <property type="entry name" value="Transglut_core"/>
    <property type="match status" value="1"/>
</dbReference>
<dbReference type="PANTHER" id="PTHR46333">
    <property type="entry name" value="CYTOKINESIS PROTEIN 3"/>
    <property type="match status" value="1"/>
</dbReference>
<feature type="chain" id="PRO_5038354929" evidence="1">
    <location>
        <begin position="22"/>
        <end position="262"/>
    </location>
</feature>
<dbReference type="SMART" id="SM00460">
    <property type="entry name" value="TGc"/>
    <property type="match status" value="1"/>
</dbReference>
<protein>
    <submittedName>
        <fullName evidence="3">Transglutaminase-like superfamily protein</fullName>
    </submittedName>
</protein>
<dbReference type="SUPFAM" id="SSF54001">
    <property type="entry name" value="Cysteine proteinases"/>
    <property type="match status" value="1"/>
</dbReference>
<reference evidence="4" key="1">
    <citation type="submission" date="2017-02" db="EMBL/GenBank/DDBJ databases">
        <authorList>
            <person name="Varghese N."/>
            <person name="Submissions S."/>
        </authorList>
    </citation>
    <scope>NUCLEOTIDE SEQUENCE [LARGE SCALE GENOMIC DNA]</scope>
    <source>
        <strain evidence="4">ATCC 35199</strain>
    </source>
</reference>
<dbReference type="AlphaFoldDB" id="A0A1T5BBA1"/>
<keyword evidence="4" id="KW-1185">Reference proteome</keyword>
<evidence type="ECO:0000256" key="1">
    <source>
        <dbReference type="SAM" id="SignalP"/>
    </source>
</evidence>
<name>A0A1T5BBA1_9FIRM</name>
<evidence type="ECO:0000313" key="4">
    <source>
        <dbReference type="Proteomes" id="UP000243406"/>
    </source>
</evidence>
<dbReference type="PANTHER" id="PTHR46333:SF2">
    <property type="entry name" value="CYTOKINESIS PROTEIN 3"/>
    <property type="match status" value="1"/>
</dbReference>
<dbReference type="OrthoDB" id="9779128at2"/>
<dbReference type="Proteomes" id="UP000243406">
    <property type="component" value="Unassembled WGS sequence"/>
</dbReference>
<dbReference type="InterPro" id="IPR002931">
    <property type="entry name" value="Transglutaminase-like"/>
</dbReference>
<dbReference type="EMBL" id="FUYN01000003">
    <property type="protein sequence ID" value="SKB44347.1"/>
    <property type="molecule type" value="Genomic_DNA"/>
</dbReference>
<evidence type="ECO:0000313" key="3">
    <source>
        <dbReference type="EMBL" id="SKB44347.1"/>
    </source>
</evidence>
<dbReference type="GO" id="GO:0005737">
    <property type="term" value="C:cytoplasm"/>
    <property type="evidence" value="ECO:0007669"/>
    <property type="project" value="TreeGrafter"/>
</dbReference>
<accession>A0A1T5BBA1</accession>
<gene>
    <name evidence="3" type="ORF">SAMN02745120_1487</name>
</gene>
<dbReference type="InterPro" id="IPR052557">
    <property type="entry name" value="CAP/Cytokinesis_protein"/>
</dbReference>
<organism evidence="3 4">
    <name type="scientific">Acetoanaerobium noterae</name>
    <dbReference type="NCBI Taxonomy" id="745369"/>
    <lineage>
        <taxon>Bacteria</taxon>
        <taxon>Bacillati</taxon>
        <taxon>Bacillota</taxon>
        <taxon>Clostridia</taxon>
        <taxon>Peptostreptococcales</taxon>
        <taxon>Filifactoraceae</taxon>
        <taxon>Acetoanaerobium</taxon>
    </lineage>
</organism>
<dbReference type="InterPro" id="IPR038765">
    <property type="entry name" value="Papain-like_cys_pep_sf"/>
</dbReference>
<proteinExistence type="predicted"/>
<dbReference type="Gene3D" id="3.10.620.30">
    <property type="match status" value="1"/>
</dbReference>
<dbReference type="RefSeq" id="WP_079589369.1">
    <property type="nucleotide sequence ID" value="NZ_FUYN01000003.1"/>
</dbReference>
<feature type="signal peptide" evidence="1">
    <location>
        <begin position="1"/>
        <end position="21"/>
    </location>
</feature>
<sequence length="262" mass="30170">MKKSLLIFMVIFLLMPANTFALSATAYDANNLLQSEQFRLELIQDAISRKENINLNLKNFSDSQAQKIFNHITNIIFYQSNMDIYSITMDGSVTGKSANLVLNLDYRMTPDENTKVNEWIKTTMDPFLALSPSNLEIIKFVNDTIVKHVEYDLSYEKNSAYHAVFNKSSLCEGYSFLTYKMLSYAGIDAKIISGVAANEDHMWNLVKLNNLWYHLDVTWNDPVYSGSFKKPLNYVSYDFFMLTSTQMAKTHTWDQTLFPLAK</sequence>
<evidence type="ECO:0000259" key="2">
    <source>
        <dbReference type="SMART" id="SM00460"/>
    </source>
</evidence>
<keyword evidence="1" id="KW-0732">Signal</keyword>